<proteinExistence type="predicted"/>
<dbReference type="Proteomes" id="UP000800200">
    <property type="component" value="Unassembled WGS sequence"/>
</dbReference>
<reference evidence="1" key="1">
    <citation type="journal article" date="2020" name="Stud. Mycol.">
        <title>101 Dothideomycetes genomes: a test case for predicting lifestyles and emergence of pathogens.</title>
        <authorList>
            <person name="Haridas S."/>
            <person name="Albert R."/>
            <person name="Binder M."/>
            <person name="Bloem J."/>
            <person name="Labutti K."/>
            <person name="Salamov A."/>
            <person name="Andreopoulos B."/>
            <person name="Baker S."/>
            <person name="Barry K."/>
            <person name="Bills G."/>
            <person name="Bluhm B."/>
            <person name="Cannon C."/>
            <person name="Castanera R."/>
            <person name="Culley D."/>
            <person name="Daum C."/>
            <person name="Ezra D."/>
            <person name="Gonzalez J."/>
            <person name="Henrissat B."/>
            <person name="Kuo A."/>
            <person name="Liang C."/>
            <person name="Lipzen A."/>
            <person name="Lutzoni F."/>
            <person name="Magnuson J."/>
            <person name="Mondo S."/>
            <person name="Nolan M."/>
            <person name="Ohm R."/>
            <person name="Pangilinan J."/>
            <person name="Park H.-J."/>
            <person name="Ramirez L."/>
            <person name="Alfaro M."/>
            <person name="Sun H."/>
            <person name="Tritt A."/>
            <person name="Yoshinaga Y."/>
            <person name="Zwiers L.-H."/>
            <person name="Turgeon B."/>
            <person name="Goodwin S."/>
            <person name="Spatafora J."/>
            <person name="Crous P."/>
            <person name="Grigoriev I."/>
        </authorList>
    </citation>
    <scope>NUCLEOTIDE SEQUENCE</scope>
    <source>
        <strain evidence="1">CBS 207.26</strain>
    </source>
</reference>
<organism evidence="1 2">
    <name type="scientific">Zopfia rhizophila CBS 207.26</name>
    <dbReference type="NCBI Taxonomy" id="1314779"/>
    <lineage>
        <taxon>Eukaryota</taxon>
        <taxon>Fungi</taxon>
        <taxon>Dikarya</taxon>
        <taxon>Ascomycota</taxon>
        <taxon>Pezizomycotina</taxon>
        <taxon>Dothideomycetes</taxon>
        <taxon>Dothideomycetes incertae sedis</taxon>
        <taxon>Zopfiaceae</taxon>
        <taxon>Zopfia</taxon>
    </lineage>
</organism>
<dbReference type="EMBL" id="ML994614">
    <property type="protein sequence ID" value="KAF2192906.1"/>
    <property type="molecule type" value="Genomic_DNA"/>
</dbReference>
<keyword evidence="2" id="KW-1185">Reference proteome</keyword>
<sequence length="249" mass="27737">MWQGLLKSEMTQTWREALQGKSAEEWLSSISAGIPEDVKRVLGGLRPPTWEELESLSLIDTNDAGVYARLVKSRYEFQMVSDRYLYVGSASRYGGGLNVRIAEHTMKTRRSDESRLQRDIRTKDLKGTDRFVTLMVMKMDSPKKEVVLDVRRTVTLAEAILTAWLSALQSPSHDLQSLCPWDPQTLEYTGWSSHNPLIKNVAEPNNEKMGRGLAASPLAAGSLSSVVRSTKSVVSLDEIEPPGTSRNLG</sequence>
<evidence type="ECO:0000313" key="1">
    <source>
        <dbReference type="EMBL" id="KAF2192906.1"/>
    </source>
</evidence>
<evidence type="ECO:0000313" key="2">
    <source>
        <dbReference type="Proteomes" id="UP000800200"/>
    </source>
</evidence>
<name>A0A6A6ESN5_9PEZI</name>
<gene>
    <name evidence="1" type="ORF">K469DRAFT_693007</name>
</gene>
<dbReference type="OrthoDB" id="5410795at2759"/>
<protein>
    <submittedName>
        <fullName evidence="1">Uncharacterized protein</fullName>
    </submittedName>
</protein>
<dbReference type="AlphaFoldDB" id="A0A6A6ESN5"/>
<accession>A0A6A6ESN5</accession>